<feature type="transmembrane region" description="Helical" evidence="1">
    <location>
        <begin position="35"/>
        <end position="55"/>
    </location>
</feature>
<keyword evidence="1" id="KW-0812">Transmembrane</keyword>
<keyword evidence="3" id="KW-1185">Reference proteome</keyword>
<accession>A0ABY7ER33</accession>
<feature type="transmembrane region" description="Helical" evidence="1">
    <location>
        <begin position="61"/>
        <end position="78"/>
    </location>
</feature>
<dbReference type="EMBL" id="CP111019">
    <property type="protein sequence ID" value="WAR11594.1"/>
    <property type="molecule type" value="Genomic_DNA"/>
</dbReference>
<evidence type="ECO:0000256" key="1">
    <source>
        <dbReference type="SAM" id="Phobius"/>
    </source>
</evidence>
<proteinExistence type="predicted"/>
<protein>
    <submittedName>
        <fullName evidence="2">Uncharacterized protein</fullName>
    </submittedName>
</protein>
<reference evidence="2" key="1">
    <citation type="submission" date="2022-11" db="EMBL/GenBank/DDBJ databases">
        <title>Centuries of genome instability and evolution in soft-shell clam transmissible cancer (bioRxiv).</title>
        <authorList>
            <person name="Hart S.F.M."/>
            <person name="Yonemitsu M.A."/>
            <person name="Giersch R.M."/>
            <person name="Beal B.F."/>
            <person name="Arriagada G."/>
            <person name="Davis B.W."/>
            <person name="Ostrander E.A."/>
            <person name="Goff S.P."/>
            <person name="Metzger M.J."/>
        </authorList>
    </citation>
    <scope>NUCLEOTIDE SEQUENCE</scope>
    <source>
        <strain evidence="2">MELC-2E11</strain>
        <tissue evidence="2">Siphon/mantle</tissue>
    </source>
</reference>
<evidence type="ECO:0000313" key="2">
    <source>
        <dbReference type="EMBL" id="WAR11594.1"/>
    </source>
</evidence>
<name>A0ABY7ER33_MYAAR</name>
<sequence>MARNTGTLKGRHIKRYPGHHFFTPKPCSVPMQDKMILLSFVSYSSFFLFIQRAIVSACASVKMYGAPSWIFFVALAHLRGLRLSVTRRKVNAAETLGTAEETFQTDGETFQTDEEIFLNAEETWIPLRSALEFSLN</sequence>
<evidence type="ECO:0000313" key="3">
    <source>
        <dbReference type="Proteomes" id="UP001164746"/>
    </source>
</evidence>
<organism evidence="2 3">
    <name type="scientific">Mya arenaria</name>
    <name type="common">Soft-shell clam</name>
    <dbReference type="NCBI Taxonomy" id="6604"/>
    <lineage>
        <taxon>Eukaryota</taxon>
        <taxon>Metazoa</taxon>
        <taxon>Spiralia</taxon>
        <taxon>Lophotrochozoa</taxon>
        <taxon>Mollusca</taxon>
        <taxon>Bivalvia</taxon>
        <taxon>Autobranchia</taxon>
        <taxon>Heteroconchia</taxon>
        <taxon>Euheterodonta</taxon>
        <taxon>Imparidentia</taxon>
        <taxon>Neoheterodontei</taxon>
        <taxon>Myida</taxon>
        <taxon>Myoidea</taxon>
        <taxon>Myidae</taxon>
        <taxon>Mya</taxon>
    </lineage>
</organism>
<gene>
    <name evidence="2" type="ORF">MAR_025774</name>
</gene>
<keyword evidence="1" id="KW-0472">Membrane</keyword>
<dbReference type="Proteomes" id="UP001164746">
    <property type="component" value="Chromosome 8"/>
</dbReference>
<keyword evidence="1" id="KW-1133">Transmembrane helix</keyword>